<name>A0A3R7K3L9_TRYRA</name>
<dbReference type="GO" id="GO:0045944">
    <property type="term" value="P:positive regulation of transcription by RNA polymerase II"/>
    <property type="evidence" value="ECO:0007669"/>
    <property type="project" value="TreeGrafter"/>
</dbReference>
<dbReference type="InterPro" id="IPR008271">
    <property type="entry name" value="Ser/Thr_kinase_AS"/>
</dbReference>
<evidence type="ECO:0000259" key="11">
    <source>
        <dbReference type="PROSITE" id="PS50011"/>
    </source>
</evidence>
<dbReference type="Gene3D" id="1.10.510.10">
    <property type="entry name" value="Transferase(Phosphotransferase) domain 1"/>
    <property type="match status" value="1"/>
</dbReference>
<evidence type="ECO:0000256" key="4">
    <source>
        <dbReference type="ARBA" id="ARBA00022679"/>
    </source>
</evidence>
<keyword evidence="6 12" id="KW-0418">Kinase</keyword>
<dbReference type="PROSITE" id="PS00107">
    <property type="entry name" value="PROTEIN_KINASE_ATP"/>
    <property type="match status" value="1"/>
</dbReference>
<sequence length="335" mass="36817">MFLPGVGLLCFTLQIQGDVEGGGTGEEKRTGIEGAGVSHLEMDQYIIGPPIGEGRFGVVRAAVVKGSGMPAAIKFITISRLDEGIPHPTARELLVAIRLVHPFIIRTYEIFPSGCSLALVMERCKSDLATVLSGRSASDPLSTSKAKSLFKMLLMALAYMHSEGILHRDVKPSNCFLTGEGELRLGDFGLSRLWDREASMTHEVVSRWYRAPELLLGQRHYGPEIDMWSSGCVLAELLRGYSGAFFAGDGEIWQLSRIFDVLGTPTPKSWPSAVLLPDWGKVHFETKPPQPLRVFFPDVSEAALDLLQQLLCLDPQKRLTAAGALRHAYFCEYPT</sequence>
<feature type="chain" id="PRO_5018597686" description="[RNA-polymerase]-subunit kinase" evidence="10">
    <location>
        <begin position="18"/>
        <end position="335"/>
    </location>
</feature>
<reference evidence="12 13" key="1">
    <citation type="journal article" date="2018" name="BMC Genomics">
        <title>Genomic comparison of Trypanosoma conorhini and Trypanosoma rangeli to Trypanosoma cruzi strains of high and low virulence.</title>
        <authorList>
            <person name="Bradwell K.R."/>
            <person name="Koparde V.N."/>
            <person name="Matveyev A.V."/>
            <person name="Serrano M.G."/>
            <person name="Alves J.M."/>
            <person name="Parikh H."/>
            <person name="Huang B."/>
            <person name="Lee V."/>
            <person name="Espinosa-Alvarez O."/>
            <person name="Ortiz P.A."/>
            <person name="Costa-Martins A.G."/>
            <person name="Teixeira M.M."/>
            <person name="Buck G.A."/>
        </authorList>
    </citation>
    <scope>NUCLEOTIDE SEQUENCE [LARGE SCALE GENOMIC DNA]</scope>
    <source>
        <strain evidence="12 13">AM80</strain>
    </source>
</reference>
<feature type="signal peptide" evidence="10">
    <location>
        <begin position="1"/>
        <end position="17"/>
    </location>
</feature>
<dbReference type="FunFam" id="1.10.510.10:FF:000624">
    <property type="entry name" value="Mitogen-activated protein kinase"/>
    <property type="match status" value="1"/>
</dbReference>
<dbReference type="OMA" id="KITFPYH"/>
<evidence type="ECO:0000256" key="2">
    <source>
        <dbReference type="ARBA" id="ARBA00012409"/>
    </source>
</evidence>
<evidence type="ECO:0000256" key="3">
    <source>
        <dbReference type="ARBA" id="ARBA00022527"/>
    </source>
</evidence>
<dbReference type="InterPro" id="IPR017441">
    <property type="entry name" value="Protein_kinase_ATP_BS"/>
</dbReference>
<evidence type="ECO:0000256" key="5">
    <source>
        <dbReference type="ARBA" id="ARBA00022741"/>
    </source>
</evidence>
<comment type="similarity">
    <text evidence="1">Belongs to the protein kinase superfamily. CMGC Ser/Thr protein kinase family. CDC2/CDKX subfamily.</text>
</comment>
<keyword evidence="13" id="KW-1185">Reference proteome</keyword>
<dbReference type="SMART" id="SM00220">
    <property type="entry name" value="S_TKc"/>
    <property type="match status" value="1"/>
</dbReference>
<dbReference type="SUPFAM" id="SSF56112">
    <property type="entry name" value="Protein kinase-like (PK-like)"/>
    <property type="match status" value="1"/>
</dbReference>
<dbReference type="Gene3D" id="3.30.200.20">
    <property type="entry name" value="Phosphorylase Kinase, domain 1"/>
    <property type="match status" value="1"/>
</dbReference>
<keyword evidence="4 12" id="KW-0808">Transferase</keyword>
<evidence type="ECO:0000256" key="7">
    <source>
        <dbReference type="ARBA" id="ARBA00022840"/>
    </source>
</evidence>
<dbReference type="InterPro" id="IPR000719">
    <property type="entry name" value="Prot_kinase_dom"/>
</dbReference>
<proteinExistence type="inferred from homology"/>
<keyword evidence="5 8" id="KW-0547">Nucleotide-binding</keyword>
<dbReference type="Proteomes" id="UP000283634">
    <property type="component" value="Unassembled WGS sequence"/>
</dbReference>
<evidence type="ECO:0000313" key="13">
    <source>
        <dbReference type="Proteomes" id="UP000283634"/>
    </source>
</evidence>
<feature type="domain" description="Protein kinase" evidence="11">
    <location>
        <begin position="45"/>
        <end position="330"/>
    </location>
</feature>
<evidence type="ECO:0000256" key="1">
    <source>
        <dbReference type="ARBA" id="ARBA00006485"/>
    </source>
</evidence>
<dbReference type="InterPro" id="IPR011009">
    <property type="entry name" value="Kinase-like_dom_sf"/>
</dbReference>
<keyword evidence="7 8" id="KW-0067">ATP-binding</keyword>
<dbReference type="PROSITE" id="PS00108">
    <property type="entry name" value="PROTEIN_KINASE_ST"/>
    <property type="match status" value="1"/>
</dbReference>
<comment type="caution">
    <text evidence="12">The sequence shown here is derived from an EMBL/GenBank/DDBJ whole genome shotgun (WGS) entry which is preliminary data.</text>
</comment>
<organism evidence="12 13">
    <name type="scientific">Trypanosoma rangeli</name>
    <dbReference type="NCBI Taxonomy" id="5698"/>
    <lineage>
        <taxon>Eukaryota</taxon>
        <taxon>Discoba</taxon>
        <taxon>Euglenozoa</taxon>
        <taxon>Kinetoplastea</taxon>
        <taxon>Metakinetoplastina</taxon>
        <taxon>Trypanosomatida</taxon>
        <taxon>Trypanosomatidae</taxon>
        <taxon>Trypanosoma</taxon>
        <taxon>Herpetosoma</taxon>
    </lineage>
</organism>
<dbReference type="PANTHER" id="PTHR24056:SF0">
    <property type="entry name" value="CYCLIN-DEPENDENT KINASE 7"/>
    <property type="match status" value="1"/>
</dbReference>
<evidence type="ECO:0000313" key="12">
    <source>
        <dbReference type="EMBL" id="RNE99879.1"/>
    </source>
</evidence>
<gene>
    <name evidence="12" type="ORF">TraAM80_07941</name>
</gene>
<dbReference type="Pfam" id="PF00069">
    <property type="entry name" value="Pkinase"/>
    <property type="match status" value="1"/>
</dbReference>
<dbReference type="GO" id="GO:0070985">
    <property type="term" value="C:transcription factor TFIIK complex"/>
    <property type="evidence" value="ECO:0007669"/>
    <property type="project" value="TreeGrafter"/>
</dbReference>
<dbReference type="PROSITE" id="PS50011">
    <property type="entry name" value="PROTEIN_KINASE_DOM"/>
    <property type="match status" value="1"/>
</dbReference>
<dbReference type="OrthoDB" id="240895at2759"/>
<dbReference type="InterPro" id="IPR050108">
    <property type="entry name" value="CDK"/>
</dbReference>
<evidence type="ECO:0000256" key="10">
    <source>
        <dbReference type="SAM" id="SignalP"/>
    </source>
</evidence>
<evidence type="ECO:0000256" key="6">
    <source>
        <dbReference type="ARBA" id="ARBA00022777"/>
    </source>
</evidence>
<accession>A0A3R7K3L9</accession>
<dbReference type="VEuPathDB" id="TriTrypDB:TRSC58_06039"/>
<dbReference type="EC" id="2.7.11.23" evidence="2"/>
<dbReference type="EMBL" id="MKGL01000359">
    <property type="protein sequence ID" value="RNE99879.1"/>
    <property type="molecule type" value="Genomic_DNA"/>
</dbReference>
<dbReference type="RefSeq" id="XP_029235445.1">
    <property type="nucleotide sequence ID" value="XM_029384708.1"/>
</dbReference>
<evidence type="ECO:0000256" key="9">
    <source>
        <dbReference type="RuleBase" id="RU000304"/>
    </source>
</evidence>
<dbReference type="GO" id="GO:0005737">
    <property type="term" value="C:cytoplasm"/>
    <property type="evidence" value="ECO:0007669"/>
    <property type="project" value="TreeGrafter"/>
</dbReference>
<evidence type="ECO:0000256" key="8">
    <source>
        <dbReference type="PROSITE-ProRule" id="PRU10141"/>
    </source>
</evidence>
<protein>
    <recommendedName>
        <fullName evidence="2">[RNA-polymerase]-subunit kinase</fullName>
        <ecNumber evidence="2">2.7.11.23</ecNumber>
    </recommendedName>
</protein>
<dbReference type="GO" id="GO:0004693">
    <property type="term" value="F:cyclin-dependent protein serine/threonine kinase activity"/>
    <property type="evidence" value="ECO:0007669"/>
    <property type="project" value="TreeGrafter"/>
</dbReference>
<keyword evidence="10" id="KW-0732">Signal</keyword>
<dbReference type="GO" id="GO:0005524">
    <property type="term" value="F:ATP binding"/>
    <property type="evidence" value="ECO:0007669"/>
    <property type="project" value="UniProtKB-UniRule"/>
</dbReference>
<feature type="binding site" evidence="8">
    <location>
        <position position="74"/>
    </location>
    <ligand>
        <name>ATP</name>
        <dbReference type="ChEBI" id="CHEBI:30616"/>
    </ligand>
</feature>
<keyword evidence="3 9" id="KW-0723">Serine/threonine-protein kinase</keyword>
<dbReference type="GO" id="GO:0008353">
    <property type="term" value="F:RNA polymerase II CTD heptapeptide repeat kinase activity"/>
    <property type="evidence" value="ECO:0007669"/>
    <property type="project" value="UniProtKB-EC"/>
</dbReference>
<dbReference type="GeneID" id="40331874"/>
<dbReference type="AlphaFoldDB" id="A0A3R7K3L9"/>
<dbReference type="PANTHER" id="PTHR24056">
    <property type="entry name" value="CELL DIVISION PROTEIN KINASE"/>
    <property type="match status" value="1"/>
</dbReference>